<dbReference type="EMBL" id="CM007892">
    <property type="protein sequence ID" value="OTG31053.1"/>
    <property type="molecule type" value="Genomic_DNA"/>
</dbReference>
<protein>
    <submittedName>
        <fullName evidence="3">Uncharacterized protein</fullName>
    </submittedName>
</protein>
<dbReference type="Gramene" id="mRNA:HanXRQr2_Chr03g0095581">
    <property type="protein sequence ID" value="mRNA:HanXRQr2_Chr03g0095581"/>
    <property type="gene ID" value="HanXRQr2_Chr03g0095581"/>
</dbReference>
<dbReference type="EMBL" id="MNCJ02000318">
    <property type="protein sequence ID" value="KAF5813209.1"/>
    <property type="molecule type" value="Genomic_DNA"/>
</dbReference>
<reference evidence="2 4" key="1">
    <citation type="journal article" date="2017" name="Nature">
        <title>The sunflower genome provides insights into oil metabolism, flowering and Asterid evolution.</title>
        <authorList>
            <person name="Badouin H."/>
            <person name="Gouzy J."/>
            <person name="Grassa C.J."/>
            <person name="Murat F."/>
            <person name="Staton S.E."/>
            <person name="Cottret L."/>
            <person name="Lelandais-Briere C."/>
            <person name="Owens G.L."/>
            <person name="Carrere S."/>
            <person name="Mayjonade B."/>
            <person name="Legrand L."/>
            <person name="Gill N."/>
            <person name="Kane N.C."/>
            <person name="Bowers J.E."/>
            <person name="Hubner S."/>
            <person name="Bellec A."/>
            <person name="Berard A."/>
            <person name="Berges H."/>
            <person name="Blanchet N."/>
            <person name="Boniface M.C."/>
            <person name="Brunel D."/>
            <person name="Catrice O."/>
            <person name="Chaidir N."/>
            <person name="Claudel C."/>
            <person name="Donnadieu C."/>
            <person name="Faraut T."/>
            <person name="Fievet G."/>
            <person name="Helmstetter N."/>
            <person name="King M."/>
            <person name="Knapp S.J."/>
            <person name="Lai Z."/>
            <person name="Le Paslier M.C."/>
            <person name="Lippi Y."/>
            <person name="Lorenzon L."/>
            <person name="Mandel J.R."/>
            <person name="Marage G."/>
            <person name="Marchand G."/>
            <person name="Marquand E."/>
            <person name="Bret-Mestries E."/>
            <person name="Morien E."/>
            <person name="Nambeesan S."/>
            <person name="Nguyen T."/>
            <person name="Pegot-Espagnet P."/>
            <person name="Pouilly N."/>
            <person name="Raftis F."/>
            <person name="Sallet E."/>
            <person name="Schiex T."/>
            <person name="Thomas J."/>
            <person name="Vandecasteele C."/>
            <person name="Vares D."/>
            <person name="Vear F."/>
            <person name="Vautrin S."/>
            <person name="Crespi M."/>
            <person name="Mangin B."/>
            <person name="Burke J.M."/>
            <person name="Salse J."/>
            <person name="Munos S."/>
            <person name="Vincourt P."/>
            <person name="Rieseberg L.H."/>
            <person name="Langlade N.B."/>
        </authorList>
    </citation>
    <scope>NUCLEOTIDE SEQUENCE [LARGE SCALE GENOMIC DNA]</scope>
    <source>
        <strain evidence="4">cv. SF193</strain>
        <tissue evidence="2">Leaves</tissue>
    </source>
</reference>
<dbReference type="InParanoid" id="A0A251V722"/>
<reference evidence="3" key="2">
    <citation type="submission" date="2017-02" db="EMBL/GenBank/DDBJ databases">
        <title>Sunflower complete genome.</title>
        <authorList>
            <person name="Langlade N."/>
            <person name="Munos S."/>
        </authorList>
    </citation>
    <scope>NUCLEOTIDE SEQUENCE [LARGE SCALE GENOMIC DNA]</scope>
    <source>
        <tissue evidence="3">Leaves</tissue>
    </source>
</reference>
<sequence length="71" mass="8580">MQLGFRWRRWKEPRLHTTKMEMESFYGRFRPDLRRCQLLESDTTLTRRLKNYNGTNDASEGDWSGEGSNKH</sequence>
<accession>A0A251V722</accession>
<evidence type="ECO:0000313" key="2">
    <source>
        <dbReference type="EMBL" id="KAF5813209.1"/>
    </source>
</evidence>
<evidence type="ECO:0000313" key="4">
    <source>
        <dbReference type="Proteomes" id="UP000215914"/>
    </source>
</evidence>
<dbReference type="Proteomes" id="UP000215914">
    <property type="component" value="Chromosome 3"/>
</dbReference>
<organism evidence="3 4">
    <name type="scientific">Helianthus annuus</name>
    <name type="common">Common sunflower</name>
    <dbReference type="NCBI Taxonomy" id="4232"/>
    <lineage>
        <taxon>Eukaryota</taxon>
        <taxon>Viridiplantae</taxon>
        <taxon>Streptophyta</taxon>
        <taxon>Embryophyta</taxon>
        <taxon>Tracheophyta</taxon>
        <taxon>Spermatophyta</taxon>
        <taxon>Magnoliopsida</taxon>
        <taxon>eudicotyledons</taxon>
        <taxon>Gunneridae</taxon>
        <taxon>Pentapetalae</taxon>
        <taxon>asterids</taxon>
        <taxon>campanulids</taxon>
        <taxon>Asterales</taxon>
        <taxon>Asteraceae</taxon>
        <taxon>Asteroideae</taxon>
        <taxon>Heliantheae alliance</taxon>
        <taxon>Heliantheae</taxon>
        <taxon>Helianthus</taxon>
    </lineage>
</organism>
<evidence type="ECO:0000313" key="3">
    <source>
        <dbReference type="EMBL" id="OTG31053.1"/>
    </source>
</evidence>
<dbReference type="AlphaFoldDB" id="A0A251V722"/>
<proteinExistence type="predicted"/>
<keyword evidence="4" id="KW-1185">Reference proteome</keyword>
<reference evidence="2" key="3">
    <citation type="submission" date="2020-06" db="EMBL/GenBank/DDBJ databases">
        <title>Helianthus annuus Genome sequencing and assembly Release 2.</title>
        <authorList>
            <person name="Gouzy J."/>
            <person name="Langlade N."/>
            <person name="Munos S."/>
        </authorList>
    </citation>
    <scope>NUCLEOTIDE SEQUENCE</scope>
    <source>
        <tissue evidence="2">Leaves</tissue>
    </source>
</reference>
<gene>
    <name evidence="3" type="ORF">HannXRQ_Chr03g0071221</name>
    <name evidence="2" type="ORF">HanXRQr2_Chr03g0095581</name>
</gene>
<feature type="region of interest" description="Disordered" evidence="1">
    <location>
        <begin position="50"/>
        <end position="71"/>
    </location>
</feature>
<name>A0A251V722_HELAN</name>
<evidence type="ECO:0000256" key="1">
    <source>
        <dbReference type="SAM" id="MobiDB-lite"/>
    </source>
</evidence>